<dbReference type="Pfam" id="PF05116">
    <property type="entry name" value="S6PP"/>
    <property type="match status" value="1"/>
</dbReference>
<name>A0A512HIE2_9HYPH</name>
<gene>
    <name evidence="3" type="primary">mfppA</name>
    <name evidence="3" type="ORF">RNA01_20820</name>
</gene>
<dbReference type="NCBIfam" id="TIGR01484">
    <property type="entry name" value="HAD-SF-IIB"/>
    <property type="match status" value="1"/>
</dbReference>
<evidence type="ECO:0000259" key="2">
    <source>
        <dbReference type="Pfam" id="PF05116"/>
    </source>
</evidence>
<dbReference type="RefSeq" id="WP_235916561.1">
    <property type="nucleotide sequence ID" value="NZ_BJZP01000008.1"/>
</dbReference>
<accession>A0A512HIE2</accession>
<keyword evidence="1" id="KW-0378">Hydrolase</keyword>
<sequence>MRPVRLFSTDIDGTVAGDREASRRFSAFWQSLEPEGRPLLVYNSGRLVDDILSFTEKEDLPVADFVIGGVGTMMSGGAISGMDVEYAEFIAEGYDAASIGVLLSDLPDIVRQPDRFQHERKSSWFLHDATADRLSALGDQLEGTGLKVKIVYSSNRDLDILPANADKGQALTWLCRKLGIRLDEVVVAGDTGNDSDMFTLDGVRGIIPANGRDELRLRFSQDDRVYHAKGREADGVIEGLWHWLGERTASG</sequence>
<dbReference type="PANTHER" id="PTHR46521">
    <property type="entry name" value="SUCROSE-PHOSPHATASE 2-RELATED"/>
    <property type="match status" value="1"/>
</dbReference>
<proteinExistence type="predicted"/>
<evidence type="ECO:0000256" key="1">
    <source>
        <dbReference type="ARBA" id="ARBA00022801"/>
    </source>
</evidence>
<protein>
    <submittedName>
        <fullName evidence="3">Mannosylfructose-phosphate phosphatase</fullName>
    </submittedName>
</protein>
<reference evidence="3 4" key="1">
    <citation type="submission" date="2019-07" db="EMBL/GenBank/DDBJ databases">
        <title>Whole genome shotgun sequence of Rhizobium naphthalenivorans NBRC 107585.</title>
        <authorList>
            <person name="Hosoyama A."/>
            <person name="Uohara A."/>
            <person name="Ohji S."/>
            <person name="Ichikawa N."/>
        </authorList>
    </citation>
    <scope>NUCLEOTIDE SEQUENCE [LARGE SCALE GENOMIC DNA]</scope>
    <source>
        <strain evidence="3 4">NBRC 107585</strain>
    </source>
</reference>
<dbReference type="InterPro" id="IPR006380">
    <property type="entry name" value="SPP-like_dom"/>
</dbReference>
<dbReference type="InterPro" id="IPR051518">
    <property type="entry name" value="Sucrose_Phosphatase"/>
</dbReference>
<dbReference type="InterPro" id="IPR023214">
    <property type="entry name" value="HAD_sf"/>
</dbReference>
<dbReference type="SFLD" id="SFLDG01141">
    <property type="entry name" value="C2.B.1:_Sucrose_Phosphatase_Li"/>
    <property type="match status" value="1"/>
</dbReference>
<dbReference type="Gene3D" id="3.90.1070.10">
    <property type="match status" value="1"/>
</dbReference>
<dbReference type="SFLD" id="SFLDG01140">
    <property type="entry name" value="C2.B:_Phosphomannomutase_and_P"/>
    <property type="match status" value="1"/>
</dbReference>
<evidence type="ECO:0000313" key="4">
    <source>
        <dbReference type="Proteomes" id="UP000321717"/>
    </source>
</evidence>
<dbReference type="Proteomes" id="UP000321717">
    <property type="component" value="Unassembled WGS sequence"/>
</dbReference>
<organism evidence="3 4">
    <name type="scientific">Ciceribacter naphthalenivorans</name>
    <dbReference type="NCBI Taxonomy" id="1118451"/>
    <lineage>
        <taxon>Bacteria</taxon>
        <taxon>Pseudomonadati</taxon>
        <taxon>Pseudomonadota</taxon>
        <taxon>Alphaproteobacteria</taxon>
        <taxon>Hyphomicrobiales</taxon>
        <taxon>Rhizobiaceae</taxon>
        <taxon>Ciceribacter</taxon>
    </lineage>
</organism>
<dbReference type="SUPFAM" id="SSF56784">
    <property type="entry name" value="HAD-like"/>
    <property type="match status" value="1"/>
</dbReference>
<dbReference type="InterPro" id="IPR006379">
    <property type="entry name" value="HAD-SF_hydro_IIB"/>
</dbReference>
<dbReference type="InterPro" id="IPR036412">
    <property type="entry name" value="HAD-like_sf"/>
</dbReference>
<dbReference type="Gene3D" id="3.40.50.1000">
    <property type="entry name" value="HAD superfamily/HAD-like"/>
    <property type="match status" value="1"/>
</dbReference>
<dbReference type="GO" id="GO:0016791">
    <property type="term" value="F:phosphatase activity"/>
    <property type="evidence" value="ECO:0007669"/>
    <property type="project" value="UniProtKB-ARBA"/>
</dbReference>
<dbReference type="PANTHER" id="PTHR46521:SF4">
    <property type="entry name" value="SUCROSE-PHOSPHATASE 2-RELATED"/>
    <property type="match status" value="1"/>
</dbReference>
<dbReference type="EMBL" id="BJZP01000008">
    <property type="protein sequence ID" value="GEO85150.1"/>
    <property type="molecule type" value="Genomic_DNA"/>
</dbReference>
<evidence type="ECO:0000313" key="3">
    <source>
        <dbReference type="EMBL" id="GEO85150.1"/>
    </source>
</evidence>
<dbReference type="SFLD" id="SFLDS00003">
    <property type="entry name" value="Haloacid_Dehalogenase"/>
    <property type="match status" value="1"/>
</dbReference>
<feature type="domain" description="Sucrose phosphatase-like" evidence="2">
    <location>
        <begin position="5"/>
        <end position="243"/>
    </location>
</feature>
<keyword evidence="4" id="KW-1185">Reference proteome</keyword>
<dbReference type="AlphaFoldDB" id="A0A512HIE2"/>
<comment type="caution">
    <text evidence="3">The sequence shown here is derived from an EMBL/GenBank/DDBJ whole genome shotgun (WGS) entry which is preliminary data.</text>
</comment>